<evidence type="ECO:0000256" key="6">
    <source>
        <dbReference type="ARBA" id="ARBA00023125"/>
    </source>
</evidence>
<dbReference type="AlphaFoldDB" id="A0A829BKF9"/>
<protein>
    <recommendedName>
        <fullName evidence="1">site-specific DNA-methyltransferase (adenine-specific)</fullName>
        <ecNumber evidence="1">2.1.1.72</ecNumber>
    </recommendedName>
</protein>
<accession>A0A829BKF9</accession>
<sequence>MKKFQVFTPSQYVEQMLDEVGYQGVGILKKTFLENSVGEGNILLTAVKRYIVVAKKEKYSWKEIKSDLEKYFVGFEVDEIVLDTCIKRLNQLVAEYEIKGVKWNIRKEDYLKSSIEIRADYIVGNPPYITYQELKEVDRVYLKENFISCRKGKFDYCYAFAEKSLKDLSEIGKLVYLIPNSIFKNVFAQNLRNLIIDNLMKIIDYKHTHIFEKVLTSSSIIVINKNVYKRKFEYIDVDFQKNFFVDKVLLQNKWYFFEEHIKQNNKETILFGELFKVANSVATLSNKVFVISEETALENEVIRPAASPRKFAKNIAERIIFPYKYENANLIRYSKEEFEMNFPKATSYLREQKKTLDKRKSDGEWFEYGRSQGLKFMNQAKLMISSVITEKIHVYELDAQTIPYSGFYIIPIAEKSLDFAKEILESKEFYNYLETRAINASGKSIRISVNDVKNYPIKV</sequence>
<dbReference type="InterPro" id="IPR011639">
    <property type="entry name" value="MethylTrfase_TaqI-like_dom"/>
</dbReference>
<evidence type="ECO:0000256" key="1">
    <source>
        <dbReference type="ARBA" id="ARBA00011900"/>
    </source>
</evidence>
<gene>
    <name evidence="9" type="ORF">SMU82_07786</name>
</gene>
<dbReference type="InterPro" id="IPR029063">
    <property type="entry name" value="SAM-dependent_MTases_sf"/>
</dbReference>
<evidence type="ECO:0000256" key="2">
    <source>
        <dbReference type="ARBA" id="ARBA00022603"/>
    </source>
</evidence>
<keyword evidence="4" id="KW-0949">S-adenosyl-L-methionine</keyword>
<dbReference type="InterPro" id="IPR050953">
    <property type="entry name" value="N4_N6_ade-DNA_methylase"/>
</dbReference>
<evidence type="ECO:0000259" key="8">
    <source>
        <dbReference type="Pfam" id="PF07669"/>
    </source>
</evidence>
<dbReference type="RefSeq" id="WP_002283797.1">
    <property type="nucleotide sequence ID" value="NZ_AHSR01000038.1"/>
</dbReference>
<reference evidence="9 10" key="1">
    <citation type="journal article" date="2013" name="Mol. Biol. Evol.">
        <title>Evolutionary and population genomics of the cavity causing bacteria Streptococcus mutans.</title>
        <authorList>
            <person name="Cornejo O.E."/>
            <person name="Lefebure T."/>
            <person name="Pavinski Bitar P.D."/>
            <person name="Lang P."/>
            <person name="Richards V.P."/>
            <person name="Eilertson K."/>
            <person name="Do T."/>
            <person name="Beighton D."/>
            <person name="Zeng L."/>
            <person name="Ahn S.J."/>
            <person name="Burne R.A."/>
            <person name="Siepel A."/>
            <person name="Bustamante C.D."/>
            <person name="Stanhope M.J."/>
        </authorList>
    </citation>
    <scope>NUCLEOTIDE SEQUENCE [LARGE SCALE GENOMIC DNA]</scope>
    <source>
        <strain evidence="9 10">SM6</strain>
    </source>
</reference>
<keyword evidence="6" id="KW-0238">DNA-binding</keyword>
<evidence type="ECO:0000256" key="7">
    <source>
        <dbReference type="ARBA" id="ARBA00047942"/>
    </source>
</evidence>
<proteinExistence type="predicted"/>
<evidence type="ECO:0000313" key="9">
    <source>
        <dbReference type="EMBL" id="EMC22822.1"/>
    </source>
</evidence>
<comment type="caution">
    <text evidence="9">The sequence shown here is derived from an EMBL/GenBank/DDBJ whole genome shotgun (WGS) entry which is preliminary data.</text>
</comment>
<keyword evidence="5" id="KW-0680">Restriction system</keyword>
<dbReference type="PANTHER" id="PTHR33841">
    <property type="entry name" value="DNA METHYLTRANSFERASE YEEA-RELATED"/>
    <property type="match status" value="1"/>
</dbReference>
<keyword evidence="3 9" id="KW-0808">Transferase</keyword>
<comment type="catalytic activity">
    <reaction evidence="7">
        <text>a 2'-deoxyadenosine in DNA + S-adenosyl-L-methionine = an N(6)-methyl-2'-deoxyadenosine in DNA + S-adenosyl-L-homocysteine + H(+)</text>
        <dbReference type="Rhea" id="RHEA:15197"/>
        <dbReference type="Rhea" id="RHEA-COMP:12418"/>
        <dbReference type="Rhea" id="RHEA-COMP:12419"/>
        <dbReference type="ChEBI" id="CHEBI:15378"/>
        <dbReference type="ChEBI" id="CHEBI:57856"/>
        <dbReference type="ChEBI" id="CHEBI:59789"/>
        <dbReference type="ChEBI" id="CHEBI:90615"/>
        <dbReference type="ChEBI" id="CHEBI:90616"/>
        <dbReference type="EC" id="2.1.1.72"/>
    </reaction>
</comment>
<feature type="domain" description="Type II methyltransferase M.TaqI-like" evidence="8">
    <location>
        <begin position="87"/>
        <end position="211"/>
    </location>
</feature>
<dbReference type="Pfam" id="PF07669">
    <property type="entry name" value="Eco57I"/>
    <property type="match status" value="1"/>
</dbReference>
<dbReference type="PROSITE" id="PS00092">
    <property type="entry name" value="N6_MTASE"/>
    <property type="match status" value="1"/>
</dbReference>
<evidence type="ECO:0000256" key="3">
    <source>
        <dbReference type="ARBA" id="ARBA00022679"/>
    </source>
</evidence>
<dbReference type="Proteomes" id="UP000011676">
    <property type="component" value="Unassembled WGS sequence"/>
</dbReference>
<dbReference type="GO" id="GO:0003677">
    <property type="term" value="F:DNA binding"/>
    <property type="evidence" value="ECO:0007669"/>
    <property type="project" value="UniProtKB-KW"/>
</dbReference>
<dbReference type="GO" id="GO:0009007">
    <property type="term" value="F:site-specific DNA-methyltransferase (adenine-specific) activity"/>
    <property type="evidence" value="ECO:0007669"/>
    <property type="project" value="UniProtKB-EC"/>
</dbReference>
<evidence type="ECO:0000256" key="5">
    <source>
        <dbReference type="ARBA" id="ARBA00022747"/>
    </source>
</evidence>
<dbReference type="PANTHER" id="PTHR33841:SF6">
    <property type="entry name" value="TYPE II METHYLTRANSFERASE M.HINDII"/>
    <property type="match status" value="1"/>
</dbReference>
<dbReference type="InterPro" id="IPR002052">
    <property type="entry name" value="DNA_methylase_N6_adenine_CS"/>
</dbReference>
<dbReference type="SUPFAM" id="SSF53335">
    <property type="entry name" value="S-adenosyl-L-methionine-dependent methyltransferases"/>
    <property type="match status" value="1"/>
</dbReference>
<evidence type="ECO:0000313" key="10">
    <source>
        <dbReference type="Proteomes" id="UP000011676"/>
    </source>
</evidence>
<organism evidence="9 10">
    <name type="scientific">Streptococcus mutans SM6</name>
    <dbReference type="NCBI Taxonomy" id="857119"/>
    <lineage>
        <taxon>Bacteria</taxon>
        <taxon>Bacillati</taxon>
        <taxon>Bacillota</taxon>
        <taxon>Bacilli</taxon>
        <taxon>Lactobacillales</taxon>
        <taxon>Streptococcaceae</taxon>
        <taxon>Streptococcus</taxon>
    </lineage>
</organism>
<dbReference type="GO" id="GO:0009307">
    <property type="term" value="P:DNA restriction-modification system"/>
    <property type="evidence" value="ECO:0007669"/>
    <property type="project" value="UniProtKB-KW"/>
</dbReference>
<evidence type="ECO:0000256" key="4">
    <source>
        <dbReference type="ARBA" id="ARBA00022691"/>
    </source>
</evidence>
<dbReference type="EC" id="2.1.1.72" evidence="1"/>
<dbReference type="GO" id="GO:0032259">
    <property type="term" value="P:methylation"/>
    <property type="evidence" value="ECO:0007669"/>
    <property type="project" value="UniProtKB-KW"/>
</dbReference>
<dbReference type="EMBL" id="AHSR01000038">
    <property type="protein sequence ID" value="EMC22822.1"/>
    <property type="molecule type" value="Genomic_DNA"/>
</dbReference>
<dbReference type="PRINTS" id="PR00507">
    <property type="entry name" value="N12N6MTFRASE"/>
</dbReference>
<dbReference type="Gene3D" id="3.40.50.150">
    <property type="entry name" value="Vaccinia Virus protein VP39"/>
    <property type="match status" value="1"/>
</dbReference>
<keyword evidence="2 9" id="KW-0489">Methyltransferase</keyword>
<name>A0A829BKF9_STRMG</name>